<dbReference type="PANTHER" id="PTHR13707:SF60">
    <property type="entry name" value="ACETATE COA-TRANSFERASE SUBUNIT ALPHA"/>
    <property type="match status" value="1"/>
</dbReference>
<dbReference type="EMBL" id="SIRE01000006">
    <property type="protein sequence ID" value="TBL79854.1"/>
    <property type="molecule type" value="Genomic_DNA"/>
</dbReference>
<reference evidence="2 3" key="1">
    <citation type="submission" date="2019-02" db="EMBL/GenBank/DDBJ databases">
        <title>Paenibacillus sp. nov., isolated from surface-sterilized tissue of Thalictrum simplex L.</title>
        <authorList>
            <person name="Tuo L."/>
        </authorList>
    </citation>
    <scope>NUCLEOTIDE SEQUENCE [LARGE SCALE GENOMIC DNA]</scope>
    <source>
        <strain evidence="2 3">N2SHLJ1</strain>
    </source>
</reference>
<organism evidence="2 3">
    <name type="scientific">Paenibacillus thalictri</name>
    <dbReference type="NCBI Taxonomy" id="2527873"/>
    <lineage>
        <taxon>Bacteria</taxon>
        <taxon>Bacillati</taxon>
        <taxon>Bacillota</taxon>
        <taxon>Bacilli</taxon>
        <taxon>Bacillales</taxon>
        <taxon>Paenibacillaceae</taxon>
        <taxon>Paenibacillus</taxon>
    </lineage>
</organism>
<dbReference type="InterPro" id="IPR037171">
    <property type="entry name" value="NagB/RpiA_transferase-like"/>
</dbReference>
<dbReference type="Pfam" id="PF01144">
    <property type="entry name" value="CoA_trans"/>
    <property type="match status" value="1"/>
</dbReference>
<dbReference type="InterPro" id="IPR004165">
    <property type="entry name" value="CoA_trans_fam_I"/>
</dbReference>
<evidence type="ECO:0000313" key="3">
    <source>
        <dbReference type="Proteomes" id="UP000293142"/>
    </source>
</evidence>
<proteinExistence type="predicted"/>
<dbReference type="GO" id="GO:0008410">
    <property type="term" value="F:CoA-transferase activity"/>
    <property type="evidence" value="ECO:0007669"/>
    <property type="project" value="InterPro"/>
</dbReference>
<dbReference type="InterPro" id="IPR012792">
    <property type="entry name" value="3-oxoacid_CoA-transf_A"/>
</dbReference>
<dbReference type="SUPFAM" id="SSF100950">
    <property type="entry name" value="NagB/RpiA/CoA transferase-like"/>
    <property type="match status" value="1"/>
</dbReference>
<evidence type="ECO:0000256" key="1">
    <source>
        <dbReference type="ARBA" id="ARBA00022679"/>
    </source>
</evidence>
<keyword evidence="1 2" id="KW-0808">Transferase</keyword>
<dbReference type="Gene3D" id="3.40.1080.10">
    <property type="entry name" value="Glutaconate Coenzyme A-transferase"/>
    <property type="match status" value="1"/>
</dbReference>
<dbReference type="RefSeq" id="WP_131013100.1">
    <property type="nucleotide sequence ID" value="NZ_SIRE01000006.1"/>
</dbReference>
<dbReference type="Proteomes" id="UP000293142">
    <property type="component" value="Unassembled WGS sequence"/>
</dbReference>
<gene>
    <name evidence="2" type="ORF">EYB31_09660</name>
</gene>
<dbReference type="PANTHER" id="PTHR13707">
    <property type="entry name" value="KETOACID-COENZYME A TRANSFERASE"/>
    <property type="match status" value="1"/>
</dbReference>
<keyword evidence="3" id="KW-1185">Reference proteome</keyword>
<dbReference type="NCBIfam" id="TIGR02429">
    <property type="entry name" value="pcaI_scoA_fam"/>
    <property type="match status" value="1"/>
</dbReference>
<accession>A0A4Q9DSJ2</accession>
<dbReference type="SMART" id="SM00882">
    <property type="entry name" value="CoA_trans"/>
    <property type="match status" value="1"/>
</dbReference>
<dbReference type="OrthoDB" id="9777193at2"/>
<comment type="caution">
    <text evidence="2">The sequence shown here is derived from an EMBL/GenBank/DDBJ whole genome shotgun (WGS) entry which is preliminary data.</text>
</comment>
<evidence type="ECO:0000313" key="2">
    <source>
        <dbReference type="EMBL" id="TBL79854.1"/>
    </source>
</evidence>
<sequence>MINKKVGNLEEAMAGVSDGASILVGGQTGAGVPVHLLDKLLEMNVKNLTLITNHTGLGYDGIAKLIENRQVDKVICSFPKTNTSQSFKEMYEKGEIELEVVPQGTLTERIRAGGAGIGGFYTRTGTDTLLAEGKEVKEWNSVKYVLEYPITADFAFIKGYKADRWGNTIYRKAARNYNPGMATAGNITIAEVDELTDEPLDPEVIVTPGIFVDRIIEVKKGAN</sequence>
<protein>
    <submittedName>
        <fullName evidence="2">3-oxoacid CoA-transferase subunit A</fullName>
    </submittedName>
</protein>
<dbReference type="AlphaFoldDB" id="A0A4Q9DSJ2"/>
<name>A0A4Q9DSJ2_9BACL</name>